<dbReference type="GO" id="GO:0034023">
    <property type="term" value="F:5-(carboxyamino)imidazole ribonucleotide mutase activity"/>
    <property type="evidence" value="ECO:0007669"/>
    <property type="project" value="UniProtKB-UniRule"/>
</dbReference>
<proteinExistence type="inferred from homology"/>
<dbReference type="Pfam" id="PF00731">
    <property type="entry name" value="AIRC"/>
    <property type="match status" value="1"/>
</dbReference>
<dbReference type="SUPFAM" id="SSF52255">
    <property type="entry name" value="N5-CAIR mutase (phosphoribosylaminoimidazole carboxylase, PurE)"/>
    <property type="match status" value="1"/>
</dbReference>
<keyword evidence="1 3" id="KW-0658">Purine biosynthesis</keyword>
<dbReference type="InterPro" id="IPR033747">
    <property type="entry name" value="PurE_ClassI"/>
</dbReference>
<evidence type="ECO:0000256" key="1">
    <source>
        <dbReference type="ARBA" id="ARBA00022755"/>
    </source>
</evidence>
<dbReference type="PIRSF" id="PIRSF001338">
    <property type="entry name" value="AIR_carboxylase"/>
    <property type="match status" value="1"/>
</dbReference>
<feature type="domain" description="PurE" evidence="6">
    <location>
        <begin position="3"/>
        <end position="152"/>
    </location>
</feature>
<evidence type="ECO:0000259" key="6">
    <source>
        <dbReference type="SMART" id="SM01001"/>
    </source>
</evidence>
<evidence type="ECO:0000256" key="4">
    <source>
        <dbReference type="PIRNR" id="PIRNR001338"/>
    </source>
</evidence>
<evidence type="ECO:0000313" key="8">
    <source>
        <dbReference type="Proteomes" id="UP001057291"/>
    </source>
</evidence>
<comment type="function">
    <text evidence="3 4">Catalyzes the conversion of N5-carboxyaminoimidazole ribonucleotide (N5-CAIR) to 4-carboxy-5-aminoimidazole ribonucleotide (CAIR).</text>
</comment>
<dbReference type="AlphaFoldDB" id="A0AAV4LCH9"/>
<dbReference type="RefSeq" id="WP_282198672.1">
    <property type="nucleotide sequence ID" value="NZ_BOQE01000001.1"/>
</dbReference>
<comment type="similarity">
    <text evidence="3">Belongs to the AIR carboxylase family. Class I subfamily.</text>
</comment>
<dbReference type="GO" id="GO:0006189">
    <property type="term" value="P:'de novo' IMP biosynthetic process"/>
    <property type="evidence" value="ECO:0007669"/>
    <property type="project" value="UniProtKB-UniRule"/>
</dbReference>
<evidence type="ECO:0000256" key="2">
    <source>
        <dbReference type="ARBA" id="ARBA00023235"/>
    </source>
</evidence>
<feature type="binding site" evidence="3 5">
    <location>
        <position position="11"/>
    </location>
    <ligand>
        <name>substrate</name>
    </ligand>
</feature>
<evidence type="ECO:0000256" key="3">
    <source>
        <dbReference type="HAMAP-Rule" id="MF_01929"/>
    </source>
</evidence>
<evidence type="ECO:0000313" key="7">
    <source>
        <dbReference type="EMBL" id="GIM45473.1"/>
    </source>
</evidence>
<sequence length="174" mass="18120">MNKKVLIVMGSDSDLPIMQEAAKALEKMGVPSEIRISSAHRVPDKTAQLAREAEQNGFAVIIAGAGLAAHLPGVIAAHTTLPVIGVPIQGGAIQGVDALYAIVQMPQGIPVATVAINGAYNAGLLAAQIIATSDAEVAAKLKAHREEMAKKVEEKDAKLQDLGASAYIKEVLKR</sequence>
<dbReference type="InterPro" id="IPR024694">
    <property type="entry name" value="PurE_prokaryotes"/>
</dbReference>
<dbReference type="Proteomes" id="UP001057291">
    <property type="component" value="Unassembled WGS sequence"/>
</dbReference>
<evidence type="ECO:0000256" key="5">
    <source>
        <dbReference type="PIRSR" id="PIRSR001338-1"/>
    </source>
</evidence>
<protein>
    <recommendedName>
        <fullName evidence="3 4">N5-carboxyaminoimidazole ribonucleotide mutase</fullName>
        <shortName evidence="3 4">N5-CAIR mutase</shortName>
        <ecNumber evidence="3 4">5.4.99.18</ecNumber>
    </recommendedName>
    <alternativeName>
        <fullName evidence="3">5-(carboxyamino)imidazole ribonucleotide mutase</fullName>
    </alternativeName>
</protein>
<dbReference type="PANTHER" id="PTHR23046:SF2">
    <property type="entry name" value="PHOSPHORIBOSYLAMINOIMIDAZOLE CARBOXYLASE"/>
    <property type="match status" value="1"/>
</dbReference>
<comment type="pathway">
    <text evidence="3 4">Purine metabolism; IMP biosynthesis via de novo pathway; 5-amino-1-(5-phospho-D-ribosyl)imidazole-4-carboxylate from 5-amino-1-(5-phospho-D-ribosyl)imidazole (N5-CAIR route): step 2/2.</text>
</comment>
<dbReference type="EC" id="5.4.99.18" evidence="3 4"/>
<keyword evidence="2 3" id="KW-0413">Isomerase</keyword>
<comment type="caution">
    <text evidence="7">The sequence shown here is derived from an EMBL/GenBank/DDBJ whole genome shotgun (WGS) entry which is preliminary data.</text>
</comment>
<accession>A0AAV4LCH9</accession>
<dbReference type="EMBL" id="BOQE01000001">
    <property type="protein sequence ID" value="GIM45473.1"/>
    <property type="molecule type" value="Genomic_DNA"/>
</dbReference>
<dbReference type="HAMAP" id="MF_01929">
    <property type="entry name" value="PurE_classI"/>
    <property type="match status" value="1"/>
</dbReference>
<feature type="binding site" evidence="3 5">
    <location>
        <position position="14"/>
    </location>
    <ligand>
        <name>substrate</name>
    </ligand>
</feature>
<comment type="catalytic activity">
    <reaction evidence="3 4">
        <text>5-carboxyamino-1-(5-phospho-D-ribosyl)imidazole + H(+) = 5-amino-1-(5-phospho-D-ribosyl)imidazole-4-carboxylate</text>
        <dbReference type="Rhea" id="RHEA:13193"/>
        <dbReference type="ChEBI" id="CHEBI:15378"/>
        <dbReference type="ChEBI" id="CHEBI:58730"/>
        <dbReference type="ChEBI" id="CHEBI:77657"/>
        <dbReference type="EC" id="5.4.99.18"/>
    </reaction>
</comment>
<name>A0AAV4LCH9_9BACL</name>
<dbReference type="PANTHER" id="PTHR23046">
    <property type="entry name" value="PHOSPHORIBOSYLAMINOIMIDAZOLE CARBOXYLASE CATALYTIC SUBUNIT"/>
    <property type="match status" value="1"/>
</dbReference>
<reference evidence="7" key="1">
    <citation type="journal article" date="2023" name="Int. J. Syst. Evol. Microbiol.">
        <title>Collibacillus ludicampi gen. nov., sp. nov., a new soil bacterium of the family Alicyclobacillaceae.</title>
        <authorList>
            <person name="Jojima T."/>
            <person name="Ioku Y."/>
            <person name="Fukuta Y."/>
            <person name="Shirasaka N."/>
            <person name="Matsumura Y."/>
            <person name="Mori M."/>
        </authorList>
    </citation>
    <scope>NUCLEOTIDE SEQUENCE</scope>
    <source>
        <strain evidence="7">TP075</strain>
    </source>
</reference>
<feature type="binding site" evidence="3 5">
    <location>
        <position position="41"/>
    </location>
    <ligand>
        <name>substrate</name>
    </ligand>
</feature>
<dbReference type="SMART" id="SM01001">
    <property type="entry name" value="AIRC"/>
    <property type="match status" value="1"/>
</dbReference>
<keyword evidence="8" id="KW-1185">Reference proteome</keyword>
<organism evidence="7 8">
    <name type="scientific">Collibacillus ludicampi</name>
    <dbReference type="NCBI Taxonomy" id="2771369"/>
    <lineage>
        <taxon>Bacteria</taxon>
        <taxon>Bacillati</taxon>
        <taxon>Bacillota</taxon>
        <taxon>Bacilli</taxon>
        <taxon>Bacillales</taxon>
        <taxon>Alicyclobacillaceae</taxon>
        <taxon>Collibacillus</taxon>
    </lineage>
</organism>
<dbReference type="InterPro" id="IPR000031">
    <property type="entry name" value="PurE_dom"/>
</dbReference>
<gene>
    <name evidence="3" type="primary">purE</name>
    <name evidence="7" type="ORF">DNHGIG_10220</name>
</gene>
<dbReference type="NCBIfam" id="TIGR01162">
    <property type="entry name" value="purE"/>
    <property type="match status" value="1"/>
</dbReference>
<dbReference type="Gene3D" id="3.40.50.1970">
    <property type="match status" value="1"/>
</dbReference>